<evidence type="ECO:0000313" key="2">
    <source>
        <dbReference type="Proteomes" id="UP000077248"/>
    </source>
</evidence>
<protein>
    <submittedName>
        <fullName evidence="1">Uncharacterized protein</fullName>
    </submittedName>
</protein>
<accession>A0A177D6B3</accession>
<dbReference type="GeneID" id="29117476"/>
<dbReference type="KEGG" id="aalt:CC77DRAFT_487563"/>
<name>A0A177D6B3_ALTAL</name>
<dbReference type="AlphaFoldDB" id="A0A177D6B3"/>
<organism evidence="1 2">
    <name type="scientific">Alternaria alternata</name>
    <name type="common">Alternaria rot fungus</name>
    <name type="synonym">Torula alternata</name>
    <dbReference type="NCBI Taxonomy" id="5599"/>
    <lineage>
        <taxon>Eukaryota</taxon>
        <taxon>Fungi</taxon>
        <taxon>Dikarya</taxon>
        <taxon>Ascomycota</taxon>
        <taxon>Pezizomycotina</taxon>
        <taxon>Dothideomycetes</taxon>
        <taxon>Pleosporomycetidae</taxon>
        <taxon>Pleosporales</taxon>
        <taxon>Pleosporineae</taxon>
        <taxon>Pleosporaceae</taxon>
        <taxon>Alternaria</taxon>
        <taxon>Alternaria sect. Alternaria</taxon>
        <taxon>Alternaria alternata complex</taxon>
    </lineage>
</organism>
<reference evidence="1 2" key="1">
    <citation type="submission" date="2016-05" db="EMBL/GenBank/DDBJ databases">
        <title>Comparative analysis of secretome profiles of manganese(II)-oxidizing ascomycete fungi.</title>
        <authorList>
            <consortium name="DOE Joint Genome Institute"/>
            <person name="Zeiner C.A."/>
            <person name="Purvine S.O."/>
            <person name="Zink E.M."/>
            <person name="Wu S."/>
            <person name="Pasa-Tolic L."/>
            <person name="Chaput D.L."/>
            <person name="Haridas S."/>
            <person name="Grigoriev I.V."/>
            <person name="Santelli C.M."/>
            <person name="Hansel C.M."/>
        </authorList>
    </citation>
    <scope>NUCLEOTIDE SEQUENCE [LARGE SCALE GENOMIC DNA]</scope>
    <source>
        <strain evidence="1 2">SRC1lrK2f</strain>
    </source>
</reference>
<evidence type="ECO:0000313" key="1">
    <source>
        <dbReference type="EMBL" id="OAG14998.1"/>
    </source>
</evidence>
<dbReference type="VEuPathDB" id="FungiDB:CC77DRAFT_487563"/>
<sequence length="91" mass="10133">MAWTLATRVHEAVSSAWAPSHHSFPTVLVLLSSCNPTLSLSIHLECSVSLFITRSFLHSLTLLTFVTRTFFFFSRAGTSWPIRLPPQTSLA</sequence>
<keyword evidence="2" id="KW-1185">Reference proteome</keyword>
<proteinExistence type="predicted"/>
<gene>
    <name evidence="1" type="ORF">CC77DRAFT_487563</name>
</gene>
<dbReference type="Proteomes" id="UP000077248">
    <property type="component" value="Unassembled WGS sequence"/>
</dbReference>
<dbReference type="EMBL" id="KV441496">
    <property type="protein sequence ID" value="OAG14998.1"/>
    <property type="molecule type" value="Genomic_DNA"/>
</dbReference>
<dbReference type="RefSeq" id="XP_018380419.1">
    <property type="nucleotide sequence ID" value="XM_018531882.1"/>
</dbReference>